<feature type="transmembrane region" description="Helical" evidence="1">
    <location>
        <begin position="20"/>
        <end position="38"/>
    </location>
</feature>
<feature type="non-terminal residue" evidence="2">
    <location>
        <position position="1"/>
    </location>
</feature>
<dbReference type="EMBL" id="JAEFBJ010000006">
    <property type="protein sequence ID" value="KAG7600037.1"/>
    <property type="molecule type" value="Genomic_DNA"/>
</dbReference>
<name>A0A8T2CKQ2_ARASU</name>
<organism evidence="2 3">
    <name type="scientific">Arabidopsis suecica</name>
    <name type="common">Swedish thale-cress</name>
    <name type="synonym">Cardaminopsis suecica</name>
    <dbReference type="NCBI Taxonomy" id="45249"/>
    <lineage>
        <taxon>Eukaryota</taxon>
        <taxon>Viridiplantae</taxon>
        <taxon>Streptophyta</taxon>
        <taxon>Embryophyta</taxon>
        <taxon>Tracheophyta</taxon>
        <taxon>Spermatophyta</taxon>
        <taxon>Magnoliopsida</taxon>
        <taxon>eudicotyledons</taxon>
        <taxon>Gunneridae</taxon>
        <taxon>Pentapetalae</taxon>
        <taxon>rosids</taxon>
        <taxon>malvids</taxon>
        <taxon>Brassicales</taxon>
        <taxon>Brassicaceae</taxon>
        <taxon>Camelineae</taxon>
        <taxon>Arabidopsis</taxon>
    </lineage>
</organism>
<keyword evidence="1" id="KW-1133">Transmembrane helix</keyword>
<reference evidence="2 3" key="1">
    <citation type="submission" date="2020-12" db="EMBL/GenBank/DDBJ databases">
        <title>Concerted genomic and epigenomic changes stabilize Arabidopsis allopolyploids.</title>
        <authorList>
            <person name="Chen Z."/>
        </authorList>
    </citation>
    <scope>NUCLEOTIDE SEQUENCE [LARGE SCALE GENOMIC DNA]</scope>
    <source>
        <strain evidence="2">As9502</strain>
        <tissue evidence="2">Leaf</tissue>
    </source>
</reference>
<comment type="caution">
    <text evidence="2">The sequence shown here is derived from an EMBL/GenBank/DDBJ whole genome shotgun (WGS) entry which is preliminary data.</text>
</comment>
<keyword evidence="1" id="KW-0812">Transmembrane</keyword>
<proteinExistence type="predicted"/>
<gene>
    <name evidence="2" type="ORF">ISN44_As06g041830</name>
</gene>
<protein>
    <submittedName>
        <fullName evidence="2">Uncharacterized protein</fullName>
    </submittedName>
</protein>
<evidence type="ECO:0000313" key="3">
    <source>
        <dbReference type="Proteomes" id="UP000694251"/>
    </source>
</evidence>
<keyword evidence="1" id="KW-0472">Membrane</keyword>
<dbReference type="Proteomes" id="UP000694251">
    <property type="component" value="Chromosome 6"/>
</dbReference>
<keyword evidence="3" id="KW-1185">Reference proteome</keyword>
<feature type="non-terminal residue" evidence="2">
    <location>
        <position position="52"/>
    </location>
</feature>
<accession>A0A8T2CKQ2</accession>
<dbReference type="AlphaFoldDB" id="A0A8T2CKQ2"/>
<evidence type="ECO:0000313" key="2">
    <source>
        <dbReference type="EMBL" id="KAG7600037.1"/>
    </source>
</evidence>
<evidence type="ECO:0000256" key="1">
    <source>
        <dbReference type="SAM" id="Phobius"/>
    </source>
</evidence>
<sequence>ERRQALQVPSVRCPVPFVTSHVSASFCPVLLVFGFIGLRRSIFKRRQYCFVV</sequence>